<evidence type="ECO:0000313" key="19">
    <source>
        <dbReference type="Proteomes" id="UP000019464"/>
    </source>
</evidence>
<keyword evidence="18" id="KW-0418">Kinase</keyword>
<keyword evidence="7" id="KW-0547">Nucleotide-binding</keyword>
<dbReference type="SUPFAM" id="SSF52172">
    <property type="entry name" value="CheY-like"/>
    <property type="match status" value="1"/>
</dbReference>
<dbReference type="PRINTS" id="PR00344">
    <property type="entry name" value="BCTRLSENSOR"/>
</dbReference>
<dbReference type="GO" id="GO:0005886">
    <property type="term" value="C:plasma membrane"/>
    <property type="evidence" value="ECO:0007669"/>
    <property type="project" value="UniProtKB-SubCell"/>
</dbReference>
<dbReference type="SUPFAM" id="SSF47226">
    <property type="entry name" value="Histidine-containing phosphotransfer domain, HPT domain"/>
    <property type="match status" value="1"/>
</dbReference>
<dbReference type="PANTHER" id="PTHR45339:SF1">
    <property type="entry name" value="HYBRID SIGNAL TRANSDUCTION HISTIDINE KINASE J"/>
    <property type="match status" value="1"/>
</dbReference>
<evidence type="ECO:0000256" key="1">
    <source>
        <dbReference type="ARBA" id="ARBA00000085"/>
    </source>
</evidence>
<dbReference type="InterPro" id="IPR001789">
    <property type="entry name" value="Sig_transdc_resp-reg_receiver"/>
</dbReference>
<keyword evidence="18" id="KW-0808">Transferase</keyword>
<dbReference type="InterPro" id="IPR004358">
    <property type="entry name" value="Sig_transdc_His_kin-like_C"/>
</dbReference>
<organism evidence="18 19">
    <name type="scientific">Nitrincola nitratireducens</name>
    <dbReference type="NCBI Taxonomy" id="1229521"/>
    <lineage>
        <taxon>Bacteria</taxon>
        <taxon>Pseudomonadati</taxon>
        <taxon>Pseudomonadota</taxon>
        <taxon>Gammaproteobacteria</taxon>
        <taxon>Oceanospirillales</taxon>
        <taxon>Oceanospirillaceae</taxon>
        <taxon>Nitrincola</taxon>
    </lineage>
</organism>
<dbReference type="Pfam" id="PF02518">
    <property type="entry name" value="HATPase_c"/>
    <property type="match status" value="1"/>
</dbReference>
<dbReference type="InterPro" id="IPR036890">
    <property type="entry name" value="HATPase_C_sf"/>
</dbReference>
<feature type="modified residue" description="Phosphohistidine" evidence="12">
    <location>
        <position position="949"/>
    </location>
</feature>
<comment type="catalytic activity">
    <reaction evidence="1">
        <text>ATP + protein L-histidine = ADP + protein N-phospho-L-histidine.</text>
        <dbReference type="EC" id="2.7.13.3"/>
    </reaction>
</comment>
<keyword evidence="5 13" id="KW-0597">Phosphoprotein</keyword>
<accession>W9V4R3</accession>
<dbReference type="PROSITE" id="PS50109">
    <property type="entry name" value="HIS_KIN"/>
    <property type="match status" value="1"/>
</dbReference>
<dbReference type="Gene3D" id="3.30.565.10">
    <property type="entry name" value="Histidine kinase-like ATPase, C-terminal domain"/>
    <property type="match status" value="1"/>
</dbReference>
<dbReference type="CDD" id="cd17546">
    <property type="entry name" value="REC_hyHK_CKI1_RcsC-like"/>
    <property type="match status" value="1"/>
</dbReference>
<keyword evidence="19" id="KW-1185">Reference proteome</keyword>
<proteinExistence type="predicted"/>
<evidence type="ECO:0000259" key="17">
    <source>
        <dbReference type="PROSITE" id="PS50894"/>
    </source>
</evidence>
<dbReference type="EMBL" id="AONB01000004">
    <property type="protein sequence ID" value="EXJ11921.1"/>
    <property type="molecule type" value="Genomic_DNA"/>
</dbReference>
<keyword evidence="10" id="KW-0902">Two-component regulatory system</keyword>
<evidence type="ECO:0000259" key="15">
    <source>
        <dbReference type="PROSITE" id="PS50109"/>
    </source>
</evidence>
<feature type="domain" description="Response regulatory" evidence="16">
    <location>
        <begin position="734"/>
        <end position="853"/>
    </location>
</feature>
<keyword evidence="9 14" id="KW-1133">Transmembrane helix</keyword>
<dbReference type="Gene3D" id="3.40.50.2300">
    <property type="match status" value="1"/>
</dbReference>
<dbReference type="Proteomes" id="UP000019464">
    <property type="component" value="Unassembled WGS sequence"/>
</dbReference>
<reference evidence="18 19" key="2">
    <citation type="journal article" date="2015" name="Syst. Appl. Microbiol.">
        <title>Nitrincola nitratireducens sp. nov. isolated from a haloalkaline crater lake.</title>
        <authorList>
            <person name="Singh A."/>
            <person name="Vaidya B."/>
            <person name="Tanuku N.R."/>
            <person name="Pinnaka A.K."/>
        </authorList>
    </citation>
    <scope>NUCLEOTIDE SEQUENCE [LARGE SCALE GENOMIC DNA]</scope>
    <source>
        <strain evidence="18 19">AK23</strain>
    </source>
</reference>
<evidence type="ECO:0000313" key="18">
    <source>
        <dbReference type="EMBL" id="EXJ11921.1"/>
    </source>
</evidence>
<gene>
    <name evidence="18" type="primary">luxQ_2</name>
    <name evidence="18" type="ORF">D791_01294</name>
</gene>
<dbReference type="PROSITE" id="PS50110">
    <property type="entry name" value="RESPONSE_REGULATORY"/>
    <property type="match status" value="1"/>
</dbReference>
<evidence type="ECO:0000256" key="6">
    <source>
        <dbReference type="ARBA" id="ARBA00022692"/>
    </source>
</evidence>
<evidence type="ECO:0000256" key="5">
    <source>
        <dbReference type="ARBA" id="ARBA00022553"/>
    </source>
</evidence>
<comment type="caution">
    <text evidence="18">The sequence shown here is derived from an EMBL/GenBank/DDBJ whole genome shotgun (WGS) entry which is preliminary data.</text>
</comment>
<dbReference type="SUPFAM" id="SSF47384">
    <property type="entry name" value="Homodimeric domain of signal transducing histidine kinase"/>
    <property type="match status" value="1"/>
</dbReference>
<dbReference type="EC" id="2.7.13.3" evidence="3"/>
<protein>
    <recommendedName>
        <fullName evidence="3">histidine kinase</fullName>
        <ecNumber evidence="3">2.7.13.3</ecNumber>
    </recommendedName>
</protein>
<dbReference type="Pfam" id="PF00072">
    <property type="entry name" value="Response_reg"/>
    <property type="match status" value="1"/>
</dbReference>
<evidence type="ECO:0000256" key="10">
    <source>
        <dbReference type="ARBA" id="ARBA00023012"/>
    </source>
</evidence>
<keyword evidence="4" id="KW-1003">Cell membrane</keyword>
<keyword evidence="11 14" id="KW-0472">Membrane</keyword>
<dbReference type="SMART" id="SM00448">
    <property type="entry name" value="REC"/>
    <property type="match status" value="1"/>
</dbReference>
<dbReference type="PANTHER" id="PTHR45339">
    <property type="entry name" value="HYBRID SIGNAL TRANSDUCTION HISTIDINE KINASE J"/>
    <property type="match status" value="1"/>
</dbReference>
<evidence type="ECO:0000259" key="16">
    <source>
        <dbReference type="PROSITE" id="PS50110"/>
    </source>
</evidence>
<evidence type="ECO:0000256" key="13">
    <source>
        <dbReference type="PROSITE-ProRule" id="PRU00169"/>
    </source>
</evidence>
<dbReference type="SMART" id="SM00387">
    <property type="entry name" value="HATPase_c"/>
    <property type="match status" value="1"/>
</dbReference>
<dbReference type="Pfam" id="PF01627">
    <property type="entry name" value="Hpt"/>
    <property type="match status" value="1"/>
</dbReference>
<dbReference type="InterPro" id="IPR036641">
    <property type="entry name" value="HPT_dom_sf"/>
</dbReference>
<feature type="modified residue" description="4-aspartylphosphate" evidence="13">
    <location>
        <position position="785"/>
    </location>
</feature>
<dbReference type="InterPro" id="IPR003661">
    <property type="entry name" value="HisK_dim/P_dom"/>
</dbReference>
<evidence type="ECO:0000256" key="8">
    <source>
        <dbReference type="ARBA" id="ARBA00022840"/>
    </source>
</evidence>
<feature type="transmembrane region" description="Helical" evidence="14">
    <location>
        <begin position="311"/>
        <end position="329"/>
    </location>
</feature>
<dbReference type="InterPro" id="IPR005467">
    <property type="entry name" value="His_kinase_dom"/>
</dbReference>
<evidence type="ECO:0000256" key="2">
    <source>
        <dbReference type="ARBA" id="ARBA00004651"/>
    </source>
</evidence>
<dbReference type="InterPro" id="IPR008207">
    <property type="entry name" value="Sig_transdc_His_kin_Hpt_dom"/>
</dbReference>
<dbReference type="AlphaFoldDB" id="W9V4R3"/>
<dbReference type="InterPro" id="IPR003594">
    <property type="entry name" value="HATPase_dom"/>
</dbReference>
<dbReference type="Gene3D" id="1.20.120.160">
    <property type="entry name" value="HPT domain"/>
    <property type="match status" value="1"/>
</dbReference>
<dbReference type="Pfam" id="PF00512">
    <property type="entry name" value="HisKA"/>
    <property type="match status" value="1"/>
</dbReference>
<evidence type="ECO:0000256" key="7">
    <source>
        <dbReference type="ARBA" id="ARBA00022741"/>
    </source>
</evidence>
<dbReference type="CDD" id="cd00082">
    <property type="entry name" value="HisKA"/>
    <property type="match status" value="1"/>
</dbReference>
<dbReference type="STRING" id="1229521.D791_01294"/>
<sequence length="1008" mass="114455">MTNNRLSDIKTRKRLTKFFLMTVGLIVLIIIFAFTSYHSTKNQLLNNTKEKLNEATVNAIEILEEFRVDTIRKINLSRKSPNFENAIDIFFKINSESQDFDMARIDIERTMNSFGFKHYALIDNDFLIRAQNSPIFHSELINNLSEKLRSIQINNETAYIDVFRTTFSTSATENEPYLLFASHIYQDGANAILLIAINGNNVLDFKDHTFFRRINGEVLLFDREHKLINKSKYYEELVDENILSRNQESNRGLKIVIHNDSKPGNIDFYLNYYGASVLGIHTWLSELNIGLILEANLNSTLEPLVFFRDSLIKYTAIITVLLIIFLFFYKSLLQEIDKRLQYMFSIFEATSEGMLIFDLNTHQIYRTNKQVYRLFLLDAPPVTLEDIFSDIQLDVIIDKAHSSSLGANLDPISIFYKLRNDSEIVLEVYMKSLPKRGSKRNPILITLRDITDQFTYEQEIQLAKESAETSNIAKNNFLATVSHELRTPLHSIIGMIEALSSTQLTDTQKYYADMSQESADNLLGIIDNILDFTKLDSKKYIPTFSTINLASETTSAITIASRKNKNKNSIHNNALDTFINTDKGIFNKCLSILLDNANKFTNGGSIQIFTTIADDGNKLCLEVIDTGIGIPETKLNHIFEAFGQADSAITRNYGGIGLGLSLLKGLVTQANGTIDIQSIEGEGSCFRLTIPCTLPNTTEIDEAVNTSLNTITYDFAPSAQSQEKYDKEIFSNLKVLAAEDNEINQEMLSILLSKFYINFKIFDNGQLLLDYIVSHQEQADMILMDCHMPVLDGFETTRRIRELPPPVCDIPIIAITADALFGDREKCLAQGMTDYISKPVKRNDLRQVLIRNLPDAFHSEIDFFDTSGANHENQDDFDATMADDFFGIDEEIQPQYSSFNPDALIQEVGDISIALDLFDKFNDSLDKDFTEITSLILFENYIEAKKQAHKVKGSARMMGCSALAEMLQNIEHACMDKNTNSLLDLVSKSENEIKRVKEELSIFIKVHA</sequence>
<evidence type="ECO:0000256" key="11">
    <source>
        <dbReference type="ARBA" id="ARBA00023136"/>
    </source>
</evidence>
<dbReference type="InterPro" id="IPR036097">
    <property type="entry name" value="HisK_dim/P_sf"/>
</dbReference>
<dbReference type="InterPro" id="IPR011006">
    <property type="entry name" value="CheY-like_superfamily"/>
</dbReference>
<name>W9V4R3_9GAMM</name>
<evidence type="ECO:0000256" key="9">
    <source>
        <dbReference type="ARBA" id="ARBA00022989"/>
    </source>
</evidence>
<dbReference type="PROSITE" id="PS50894">
    <property type="entry name" value="HPT"/>
    <property type="match status" value="1"/>
</dbReference>
<feature type="domain" description="HPt" evidence="17">
    <location>
        <begin position="910"/>
        <end position="1003"/>
    </location>
</feature>
<keyword evidence="8" id="KW-0067">ATP-binding</keyword>
<reference evidence="19" key="1">
    <citation type="submission" date="2012-11" db="EMBL/GenBank/DDBJ databases">
        <authorList>
            <person name="Singh A."/>
            <person name="Pinnaka A.K."/>
            <person name="Vaidya B."/>
        </authorList>
    </citation>
    <scope>NUCLEOTIDE SEQUENCE [LARGE SCALE GENOMIC DNA]</scope>
    <source>
        <strain evidence="19">AK23</strain>
    </source>
</reference>
<comment type="subcellular location">
    <subcellularLocation>
        <location evidence="2">Cell membrane</location>
        <topology evidence="2">Multi-pass membrane protein</topology>
    </subcellularLocation>
</comment>
<dbReference type="Gene3D" id="1.10.287.130">
    <property type="match status" value="1"/>
</dbReference>
<dbReference type="GO" id="GO:0000155">
    <property type="term" value="F:phosphorelay sensor kinase activity"/>
    <property type="evidence" value="ECO:0007669"/>
    <property type="project" value="InterPro"/>
</dbReference>
<feature type="domain" description="Histidine kinase" evidence="15">
    <location>
        <begin position="480"/>
        <end position="694"/>
    </location>
</feature>
<evidence type="ECO:0000256" key="3">
    <source>
        <dbReference type="ARBA" id="ARBA00012438"/>
    </source>
</evidence>
<evidence type="ECO:0000256" key="12">
    <source>
        <dbReference type="PROSITE-ProRule" id="PRU00110"/>
    </source>
</evidence>
<evidence type="ECO:0000256" key="4">
    <source>
        <dbReference type="ARBA" id="ARBA00022475"/>
    </source>
</evidence>
<dbReference type="SUPFAM" id="SSF55874">
    <property type="entry name" value="ATPase domain of HSP90 chaperone/DNA topoisomerase II/histidine kinase"/>
    <property type="match status" value="1"/>
</dbReference>
<dbReference type="GO" id="GO:0005524">
    <property type="term" value="F:ATP binding"/>
    <property type="evidence" value="ECO:0007669"/>
    <property type="project" value="UniProtKB-KW"/>
</dbReference>
<evidence type="ECO:0000256" key="14">
    <source>
        <dbReference type="SAM" id="Phobius"/>
    </source>
</evidence>
<keyword evidence="6 14" id="KW-0812">Transmembrane</keyword>
<dbReference type="SMART" id="SM00388">
    <property type="entry name" value="HisKA"/>
    <property type="match status" value="1"/>
</dbReference>
<feature type="transmembrane region" description="Helical" evidence="14">
    <location>
        <begin position="18"/>
        <end position="37"/>
    </location>
</feature>